<name>A0A835ART0_9POAL</name>
<evidence type="ECO:0000259" key="5">
    <source>
        <dbReference type="PROSITE" id="PS50089"/>
    </source>
</evidence>
<dbReference type="EMBL" id="JACEFO010002272">
    <property type="protein sequence ID" value="KAF8669382.1"/>
    <property type="molecule type" value="Genomic_DNA"/>
</dbReference>
<protein>
    <recommendedName>
        <fullName evidence="5">RING-type domain-containing protein</fullName>
    </recommendedName>
</protein>
<dbReference type="SMART" id="SM00184">
    <property type="entry name" value="RING"/>
    <property type="match status" value="1"/>
</dbReference>
<dbReference type="Proteomes" id="UP000636709">
    <property type="component" value="Unassembled WGS sequence"/>
</dbReference>
<dbReference type="GO" id="GO:0008270">
    <property type="term" value="F:zinc ion binding"/>
    <property type="evidence" value="ECO:0007669"/>
    <property type="project" value="UniProtKB-KW"/>
</dbReference>
<keyword evidence="1" id="KW-0479">Metal-binding</keyword>
<evidence type="ECO:0000256" key="1">
    <source>
        <dbReference type="ARBA" id="ARBA00022723"/>
    </source>
</evidence>
<feature type="domain" description="RING-type" evidence="5">
    <location>
        <begin position="176"/>
        <end position="222"/>
    </location>
</feature>
<dbReference type="PANTHER" id="PTHR15710">
    <property type="entry name" value="E3 UBIQUITIN-PROTEIN LIGASE PRAJA"/>
    <property type="match status" value="1"/>
</dbReference>
<dbReference type="SUPFAM" id="SSF57850">
    <property type="entry name" value="RING/U-box"/>
    <property type="match status" value="1"/>
</dbReference>
<dbReference type="OrthoDB" id="631680at2759"/>
<dbReference type="Gene3D" id="3.30.40.10">
    <property type="entry name" value="Zinc/RING finger domain, C3HC4 (zinc finger)"/>
    <property type="match status" value="1"/>
</dbReference>
<keyword evidence="3" id="KW-0862">Zinc</keyword>
<evidence type="ECO:0000256" key="3">
    <source>
        <dbReference type="ARBA" id="ARBA00022833"/>
    </source>
</evidence>
<gene>
    <name evidence="6" type="ORF">HU200_051725</name>
</gene>
<dbReference type="InterPro" id="IPR013083">
    <property type="entry name" value="Znf_RING/FYVE/PHD"/>
</dbReference>
<dbReference type="PROSITE" id="PS50089">
    <property type="entry name" value="ZF_RING_2"/>
    <property type="match status" value="1"/>
</dbReference>
<dbReference type="Pfam" id="PF13639">
    <property type="entry name" value="zf-RING_2"/>
    <property type="match status" value="1"/>
</dbReference>
<evidence type="ECO:0000256" key="4">
    <source>
        <dbReference type="PROSITE-ProRule" id="PRU00175"/>
    </source>
</evidence>
<evidence type="ECO:0000256" key="2">
    <source>
        <dbReference type="ARBA" id="ARBA00022771"/>
    </source>
</evidence>
<dbReference type="InterPro" id="IPR001841">
    <property type="entry name" value="Znf_RING"/>
</dbReference>
<dbReference type="AlphaFoldDB" id="A0A835ART0"/>
<comment type="caution">
    <text evidence="6">The sequence shown here is derived from an EMBL/GenBank/DDBJ whole genome shotgun (WGS) entry which is preliminary data.</text>
</comment>
<proteinExistence type="predicted"/>
<organism evidence="6 7">
    <name type="scientific">Digitaria exilis</name>
    <dbReference type="NCBI Taxonomy" id="1010633"/>
    <lineage>
        <taxon>Eukaryota</taxon>
        <taxon>Viridiplantae</taxon>
        <taxon>Streptophyta</taxon>
        <taxon>Embryophyta</taxon>
        <taxon>Tracheophyta</taxon>
        <taxon>Spermatophyta</taxon>
        <taxon>Magnoliopsida</taxon>
        <taxon>Liliopsida</taxon>
        <taxon>Poales</taxon>
        <taxon>Poaceae</taxon>
        <taxon>PACMAD clade</taxon>
        <taxon>Panicoideae</taxon>
        <taxon>Panicodae</taxon>
        <taxon>Paniceae</taxon>
        <taxon>Anthephorinae</taxon>
        <taxon>Digitaria</taxon>
    </lineage>
</organism>
<evidence type="ECO:0000313" key="7">
    <source>
        <dbReference type="Proteomes" id="UP000636709"/>
    </source>
</evidence>
<reference evidence="6" key="1">
    <citation type="submission" date="2020-07" db="EMBL/GenBank/DDBJ databases">
        <title>Genome sequence and genetic diversity analysis of an under-domesticated orphan crop, white fonio (Digitaria exilis).</title>
        <authorList>
            <person name="Bennetzen J.L."/>
            <person name="Chen S."/>
            <person name="Ma X."/>
            <person name="Wang X."/>
            <person name="Yssel A.E.J."/>
            <person name="Chaluvadi S.R."/>
            <person name="Johnson M."/>
            <person name="Gangashetty P."/>
            <person name="Hamidou F."/>
            <person name="Sanogo M.D."/>
            <person name="Zwaenepoel A."/>
            <person name="Wallace J."/>
            <person name="Van De Peer Y."/>
            <person name="Van Deynze A."/>
        </authorList>
    </citation>
    <scope>NUCLEOTIDE SEQUENCE</scope>
    <source>
        <tissue evidence="6">Leaves</tissue>
    </source>
</reference>
<keyword evidence="7" id="KW-1185">Reference proteome</keyword>
<evidence type="ECO:0000313" key="6">
    <source>
        <dbReference type="EMBL" id="KAF8669382.1"/>
    </source>
</evidence>
<accession>A0A835ART0</accession>
<sequence>MVVATRILVPNCRTVLERREPPPCRSPSSVRFCCTLWRKYSSRKLGGGRGKPVEDHSDKEPVMDEQTFFVHDPSVFLRYEDARRAVHGMLASMPLLQGVDISLDNWLSHVSLEGISSAMLHFVRRDDDDGFAGGHYHFYVVMTMEVNLVYSEPKAVVRACAETVMQTVDRGSEERCSICMEAFGESPGTGAMSPVNLPCSHPFHTRCITVWLFKGHTCPVCRADMRGLVSAPWPSEAHEVGEKS</sequence>
<keyword evidence="2 4" id="KW-0863">Zinc-finger</keyword>